<dbReference type="GeneID" id="106073917"/>
<keyword evidence="1" id="KW-0812">Transmembrane</keyword>
<dbReference type="Gene3D" id="1.20.140.150">
    <property type="match status" value="1"/>
</dbReference>
<keyword evidence="1" id="KW-0472">Membrane</keyword>
<evidence type="ECO:0000313" key="2">
    <source>
        <dbReference type="Proteomes" id="UP001165740"/>
    </source>
</evidence>
<dbReference type="RefSeq" id="XP_055879694.1">
    <property type="nucleotide sequence ID" value="XM_056023719.1"/>
</dbReference>
<dbReference type="PANTHER" id="PTHR21284">
    <property type="entry name" value="EG:80H7.2 PROTEIN"/>
    <property type="match status" value="1"/>
</dbReference>
<evidence type="ECO:0000256" key="1">
    <source>
        <dbReference type="SAM" id="Phobius"/>
    </source>
</evidence>
<feature type="transmembrane region" description="Helical" evidence="1">
    <location>
        <begin position="168"/>
        <end position="189"/>
    </location>
</feature>
<proteinExistence type="predicted"/>
<keyword evidence="2" id="KW-1185">Reference proteome</keyword>
<dbReference type="Proteomes" id="UP001165740">
    <property type="component" value="Chromosome 3"/>
</dbReference>
<dbReference type="OrthoDB" id="6140790at2759"/>
<evidence type="ECO:0000313" key="5">
    <source>
        <dbReference type="RefSeq" id="XP_055879695.1"/>
    </source>
</evidence>
<organism evidence="2 5">
    <name type="scientific">Biomphalaria glabrata</name>
    <name type="common">Bloodfluke planorb</name>
    <name type="synonym">Freshwater snail</name>
    <dbReference type="NCBI Taxonomy" id="6526"/>
    <lineage>
        <taxon>Eukaryota</taxon>
        <taxon>Metazoa</taxon>
        <taxon>Spiralia</taxon>
        <taxon>Lophotrochozoa</taxon>
        <taxon>Mollusca</taxon>
        <taxon>Gastropoda</taxon>
        <taxon>Heterobranchia</taxon>
        <taxon>Euthyneura</taxon>
        <taxon>Panpulmonata</taxon>
        <taxon>Hygrophila</taxon>
        <taxon>Lymnaeoidea</taxon>
        <taxon>Planorbidae</taxon>
        <taxon>Biomphalaria</taxon>
    </lineage>
</organism>
<dbReference type="RefSeq" id="XP_055879695.1">
    <property type="nucleotide sequence ID" value="XM_056023720.1"/>
</dbReference>
<dbReference type="PANTHER" id="PTHR21284:SF12">
    <property type="entry name" value="EG:80H7.2 PROTEIN"/>
    <property type="match status" value="1"/>
</dbReference>
<keyword evidence="1" id="KW-1133">Transmembrane helix</keyword>
<feature type="transmembrane region" description="Helical" evidence="1">
    <location>
        <begin position="12"/>
        <end position="35"/>
    </location>
</feature>
<sequence length="218" mass="24291">MGQRQTNGKLFLFNFFLACPAFVLYLVGFASHFWLESKFEIPPQPPNSFKSTPVEANMGLYTACKRIHYSTVGGGERITENCSSDGAADWQFIAVGLAIVGMVLSFLGLLIAVLYVFCCQKTCCKIIIALCNALSAGLMTAPLLMYAINRKFQVNKTLPYIFDFNLSWGYFVSATSASLLAIVALLNIVEIVWSKEEFDYYDEDEVYINSTENGPSKR</sequence>
<evidence type="ECO:0000313" key="3">
    <source>
        <dbReference type="RefSeq" id="XP_055879693.1"/>
    </source>
</evidence>
<dbReference type="OMA" id="KVESHMG"/>
<feature type="transmembrane region" description="Helical" evidence="1">
    <location>
        <begin position="126"/>
        <end position="148"/>
    </location>
</feature>
<reference evidence="3 4" key="1">
    <citation type="submission" date="2025-04" db="UniProtKB">
        <authorList>
            <consortium name="RefSeq"/>
        </authorList>
    </citation>
    <scope>IDENTIFICATION</scope>
</reference>
<name>A0A9W2ZXJ8_BIOGL</name>
<protein>
    <submittedName>
        <fullName evidence="3 4">Uncharacterized protein LOC106073917 isoform X1</fullName>
    </submittedName>
</protein>
<gene>
    <name evidence="3 4 5" type="primary">LOC106073917</name>
</gene>
<dbReference type="AlphaFoldDB" id="A0A9W2ZXJ8"/>
<accession>A0A9W2ZXJ8</accession>
<feature type="transmembrane region" description="Helical" evidence="1">
    <location>
        <begin position="93"/>
        <end position="117"/>
    </location>
</feature>
<evidence type="ECO:0000313" key="4">
    <source>
        <dbReference type="RefSeq" id="XP_055879694.1"/>
    </source>
</evidence>
<dbReference type="RefSeq" id="XP_055879693.1">
    <property type="nucleotide sequence ID" value="XM_056023718.1"/>
</dbReference>